<feature type="signal peptide" evidence="1">
    <location>
        <begin position="1"/>
        <end position="23"/>
    </location>
</feature>
<evidence type="ECO:0000313" key="3">
    <source>
        <dbReference type="Proteomes" id="UP000576082"/>
    </source>
</evidence>
<dbReference type="Proteomes" id="UP000576082">
    <property type="component" value="Unassembled WGS sequence"/>
</dbReference>
<sequence length="433" mass="48580">MNKIKHKIVFLALIGLLPTLLFAQDIDDDQTNDVDLLENTNTSNFELGNGLNLNMNEGDYSFKISGMLRPSYGYEGFDRDTSANNYLYVGAARINLEGKAVKEKVSFFIEADFVNSFTLYEAFVAFHINEKMKLSVGQKLTFTNDRAYSINESQLSMVNRSPLSNSFTTDGREFGIFYESSFQIGNVILNPLVAITSGDGMNSFGDNSIDVDKGGLKYGGRLEILPLGAFSGKEGHRHVVDFYREEKLKLAINGSFSYNVGASEKTGDGHGDFQLFDENGKEKFPNYGKFYIDLLLKYKGISFSADFVNSFAYSKKDIYSSPQAVIRFTGEEVSSKYVLGTAFNAQADYLFSNQWGINIRYTTLMPEYENYDQSILQKEDWYTLGVGKYFKGDALKIQAMGSFIDGKDSTNPTDLSTVTNDRYEVHVVAQIIF</sequence>
<comment type="caution">
    <text evidence="2">The sequence shown here is derived from an EMBL/GenBank/DDBJ whole genome shotgun (WGS) entry which is preliminary data.</text>
</comment>
<dbReference type="InterPro" id="IPR023614">
    <property type="entry name" value="Porin_dom_sf"/>
</dbReference>
<name>A0A7X9RZN7_9BACT</name>
<dbReference type="RefSeq" id="WP_169659853.1">
    <property type="nucleotide sequence ID" value="NZ_JABANE010000107.1"/>
</dbReference>
<keyword evidence="1" id="KW-0732">Signal</keyword>
<accession>A0A7X9RZN7</accession>
<evidence type="ECO:0008006" key="4">
    <source>
        <dbReference type="Google" id="ProtNLM"/>
    </source>
</evidence>
<organism evidence="2 3">
    <name type="scientific">Flammeovirga aprica JL-4</name>
    <dbReference type="NCBI Taxonomy" id="694437"/>
    <lineage>
        <taxon>Bacteria</taxon>
        <taxon>Pseudomonadati</taxon>
        <taxon>Bacteroidota</taxon>
        <taxon>Cytophagia</taxon>
        <taxon>Cytophagales</taxon>
        <taxon>Flammeovirgaceae</taxon>
        <taxon>Flammeovirga</taxon>
    </lineage>
</organism>
<protein>
    <recommendedName>
        <fullName evidence="4">Porin</fullName>
    </recommendedName>
</protein>
<reference evidence="2 3" key="1">
    <citation type="submission" date="2020-04" db="EMBL/GenBank/DDBJ databases">
        <title>Flammeovirga sp. SR4, a novel species isolated from seawater.</title>
        <authorList>
            <person name="Wang X."/>
        </authorList>
    </citation>
    <scope>NUCLEOTIDE SEQUENCE [LARGE SCALE GENOMIC DNA]</scope>
    <source>
        <strain evidence="2 3">ATCC 23126</strain>
    </source>
</reference>
<dbReference type="EMBL" id="JABANE010000107">
    <property type="protein sequence ID" value="NME71644.1"/>
    <property type="molecule type" value="Genomic_DNA"/>
</dbReference>
<evidence type="ECO:0000313" key="2">
    <source>
        <dbReference type="EMBL" id="NME71644.1"/>
    </source>
</evidence>
<keyword evidence="3" id="KW-1185">Reference proteome</keyword>
<gene>
    <name evidence="2" type="ORF">HHU12_27010</name>
</gene>
<dbReference type="AlphaFoldDB" id="A0A7X9RZN7"/>
<dbReference type="Gene3D" id="2.40.160.10">
    <property type="entry name" value="Porin"/>
    <property type="match status" value="1"/>
</dbReference>
<feature type="chain" id="PRO_5030753640" description="Porin" evidence="1">
    <location>
        <begin position="24"/>
        <end position="433"/>
    </location>
</feature>
<evidence type="ECO:0000256" key="1">
    <source>
        <dbReference type="SAM" id="SignalP"/>
    </source>
</evidence>
<proteinExistence type="predicted"/>